<evidence type="ECO:0000256" key="3">
    <source>
        <dbReference type="ARBA" id="ARBA00022692"/>
    </source>
</evidence>
<keyword evidence="2" id="KW-1134">Transmembrane beta strand</keyword>
<comment type="caution">
    <text evidence="6">The sequence shown here is derived from an EMBL/GenBank/DDBJ whole genome shotgun (WGS) entry which is preliminary data.</text>
</comment>
<dbReference type="PANTHER" id="PTHR30026:SF23">
    <property type="entry name" value="TO APRF-PUTATIVE OUTER MEMBRANE EFFLUX PROTEIN OR SECRETED ALKALINE PHOSPHATASE-RELATED"/>
    <property type="match status" value="1"/>
</dbReference>
<evidence type="ECO:0000256" key="1">
    <source>
        <dbReference type="ARBA" id="ARBA00004442"/>
    </source>
</evidence>
<accession>A0ABV0BPY1</accession>
<evidence type="ECO:0000256" key="2">
    <source>
        <dbReference type="ARBA" id="ARBA00022452"/>
    </source>
</evidence>
<sequence length="432" mass="49647">MVKQVLTIGLLLSAISEVQASDTLRTSLEDIISKALLNSKQIETSYLQIEESKLAIQQQRMELLPEISLHGAASYATNMPVYDHGLLNKPSQHDVIHYLYDTGIDFYLNLYNGHKDLMKIESRKLEQELASIAWVNDKARIKLDVCNLFLDLERSYMDKTLIESDIVDQKAQLKEIKNLYTSGVLLHSDVLRMELELSKRELLLVQIDHDIQAFNQRLNFIIGGDATIVPVLHDFIVKVDSYDESWAFAKHHAFVLQQSEQEVKIKQLAIKQSKANYLPELGFAGNFTFANPQIFLYPYNDSWYNLGIVGLKLKIPISAVYRNKNLVRIAQVALDREEVKHHLEEENMQHQLLQAHLDYKLACVQQDVCLKNAGLAKENARIIKNRYFKSSALVTDLLDADMEHLKTLFELETAKIAIQKHYYFIEFLKGTI</sequence>
<dbReference type="Proteomes" id="UP001409291">
    <property type="component" value="Unassembled WGS sequence"/>
</dbReference>
<dbReference type="SUPFAM" id="SSF56954">
    <property type="entry name" value="Outer membrane efflux proteins (OEP)"/>
    <property type="match status" value="1"/>
</dbReference>
<name>A0ABV0BPY1_9SPHI</name>
<comment type="subcellular location">
    <subcellularLocation>
        <location evidence="1">Cell outer membrane</location>
    </subcellularLocation>
</comment>
<evidence type="ECO:0000313" key="6">
    <source>
        <dbReference type="EMBL" id="MEN5376088.1"/>
    </source>
</evidence>
<dbReference type="EMBL" id="JBDJNQ010000001">
    <property type="protein sequence ID" value="MEN5376088.1"/>
    <property type="molecule type" value="Genomic_DNA"/>
</dbReference>
<gene>
    <name evidence="6" type="ORF">ABE541_02330</name>
</gene>
<evidence type="ECO:0000313" key="7">
    <source>
        <dbReference type="Proteomes" id="UP001409291"/>
    </source>
</evidence>
<keyword evidence="5" id="KW-0998">Cell outer membrane</keyword>
<organism evidence="6 7">
    <name type="scientific">Sphingobacterium kitahiroshimense</name>
    <dbReference type="NCBI Taxonomy" id="470446"/>
    <lineage>
        <taxon>Bacteria</taxon>
        <taxon>Pseudomonadati</taxon>
        <taxon>Bacteroidota</taxon>
        <taxon>Sphingobacteriia</taxon>
        <taxon>Sphingobacteriales</taxon>
        <taxon>Sphingobacteriaceae</taxon>
        <taxon>Sphingobacterium</taxon>
    </lineage>
</organism>
<dbReference type="RefSeq" id="WP_260292268.1">
    <property type="nucleotide sequence ID" value="NZ_JBDJLH010000005.1"/>
</dbReference>
<keyword evidence="3" id="KW-0812">Transmembrane</keyword>
<dbReference type="PANTHER" id="PTHR30026">
    <property type="entry name" value="OUTER MEMBRANE PROTEIN TOLC"/>
    <property type="match status" value="1"/>
</dbReference>
<dbReference type="Gene3D" id="1.20.1600.10">
    <property type="entry name" value="Outer membrane efflux proteins (OEP)"/>
    <property type="match status" value="1"/>
</dbReference>
<reference evidence="6 7" key="1">
    <citation type="submission" date="2024-04" db="EMBL/GenBank/DDBJ databases">
        <title>WGS of bacteria from Torrens River.</title>
        <authorList>
            <person name="Wyrsch E.R."/>
            <person name="Drigo B."/>
        </authorList>
    </citation>
    <scope>NUCLEOTIDE SEQUENCE [LARGE SCALE GENOMIC DNA]</scope>
    <source>
        <strain evidence="6 7">TWI391</strain>
    </source>
</reference>
<evidence type="ECO:0000256" key="4">
    <source>
        <dbReference type="ARBA" id="ARBA00023136"/>
    </source>
</evidence>
<protein>
    <submittedName>
        <fullName evidence="6">TolC family protein</fullName>
    </submittedName>
</protein>
<keyword evidence="7" id="KW-1185">Reference proteome</keyword>
<proteinExistence type="predicted"/>
<dbReference type="InterPro" id="IPR051906">
    <property type="entry name" value="TolC-like"/>
</dbReference>
<keyword evidence="4" id="KW-0472">Membrane</keyword>
<evidence type="ECO:0000256" key="5">
    <source>
        <dbReference type="ARBA" id="ARBA00023237"/>
    </source>
</evidence>